<proteinExistence type="predicted"/>
<accession>A0A937USN1</accession>
<feature type="compositionally biased region" description="Basic and acidic residues" evidence="1">
    <location>
        <begin position="112"/>
        <end position="131"/>
    </location>
</feature>
<name>A0A937USN1_9ACTN</name>
<dbReference type="GO" id="GO:0003677">
    <property type="term" value="F:DNA binding"/>
    <property type="evidence" value="ECO:0007669"/>
    <property type="project" value="InterPro"/>
</dbReference>
<evidence type="ECO:0000313" key="2">
    <source>
        <dbReference type="EMBL" id="MBL7630435.1"/>
    </source>
</evidence>
<dbReference type="Gene3D" id="1.10.260.40">
    <property type="entry name" value="lambda repressor-like DNA-binding domains"/>
    <property type="match status" value="1"/>
</dbReference>
<organism evidence="2 3">
    <name type="scientific">Frankia nepalensis</name>
    <dbReference type="NCBI Taxonomy" id="1836974"/>
    <lineage>
        <taxon>Bacteria</taxon>
        <taxon>Bacillati</taxon>
        <taxon>Actinomycetota</taxon>
        <taxon>Actinomycetes</taxon>
        <taxon>Frankiales</taxon>
        <taxon>Frankiaceae</taxon>
        <taxon>Frankia</taxon>
    </lineage>
</organism>
<reference evidence="2" key="1">
    <citation type="submission" date="2020-12" db="EMBL/GenBank/DDBJ databases">
        <title>Genomic characterization of non-nitrogen-fixing Frankia strains.</title>
        <authorList>
            <person name="Carlos-Shanley C."/>
            <person name="Guerra T."/>
            <person name="Hahn D."/>
        </authorList>
    </citation>
    <scope>NUCLEOTIDE SEQUENCE</scope>
    <source>
        <strain evidence="2">CN6</strain>
    </source>
</reference>
<dbReference type="AlphaFoldDB" id="A0A937USN1"/>
<protein>
    <submittedName>
        <fullName evidence="2">Uncharacterized protein</fullName>
    </submittedName>
</protein>
<dbReference type="SUPFAM" id="SSF47413">
    <property type="entry name" value="lambda repressor-like DNA-binding domains"/>
    <property type="match status" value="1"/>
</dbReference>
<keyword evidence="3" id="KW-1185">Reference proteome</keyword>
<gene>
    <name evidence="2" type="ORF">I7412_25395</name>
</gene>
<evidence type="ECO:0000256" key="1">
    <source>
        <dbReference type="SAM" id="MobiDB-lite"/>
    </source>
</evidence>
<dbReference type="InterPro" id="IPR010982">
    <property type="entry name" value="Lambda_DNA-bd_dom_sf"/>
</dbReference>
<evidence type="ECO:0000313" key="3">
    <source>
        <dbReference type="Proteomes" id="UP000604475"/>
    </source>
</evidence>
<comment type="caution">
    <text evidence="2">The sequence shown here is derived from an EMBL/GenBank/DDBJ whole genome shotgun (WGS) entry which is preliminary data.</text>
</comment>
<sequence>MRLLPAAEVAAAGGGEDWAAVAGALNARMALCRMGQHRLAEASGISVATVRLLQCGTGRRRTRDATLAALSRALGWPDGHLVHVLLGQQPVENDGARLRAVGARIRPPHQPRRSEARRPVSGDAKDAQRASDRVGNLPALAAVTEDLAVVADLLADVLGHLTRIAATGPQTARQ</sequence>
<feature type="region of interest" description="Disordered" evidence="1">
    <location>
        <begin position="102"/>
        <end position="131"/>
    </location>
</feature>
<dbReference type="EMBL" id="JAEACQ010000249">
    <property type="protein sequence ID" value="MBL7630435.1"/>
    <property type="molecule type" value="Genomic_DNA"/>
</dbReference>
<dbReference type="Proteomes" id="UP000604475">
    <property type="component" value="Unassembled WGS sequence"/>
</dbReference>
<dbReference type="RefSeq" id="WP_203001912.1">
    <property type="nucleotide sequence ID" value="NZ_JADWYU010000247.1"/>
</dbReference>